<dbReference type="InterPro" id="IPR050131">
    <property type="entry name" value="Peptidase_S8_subtilisin-like"/>
</dbReference>
<dbReference type="Gene3D" id="3.30.70.80">
    <property type="entry name" value="Peptidase S8 propeptide/proteinase inhibitor I9"/>
    <property type="match status" value="1"/>
</dbReference>
<proteinExistence type="inferred from homology"/>
<dbReference type="GO" id="GO:0006508">
    <property type="term" value="P:proteolysis"/>
    <property type="evidence" value="ECO:0007669"/>
    <property type="project" value="UniProtKB-KW"/>
</dbReference>
<name>A0A8J3YLF0_9ACTN</name>
<dbReference type="InterPro" id="IPR000209">
    <property type="entry name" value="Peptidase_S8/S53_dom"/>
</dbReference>
<evidence type="ECO:0000256" key="6">
    <source>
        <dbReference type="PROSITE-ProRule" id="PRU01240"/>
    </source>
</evidence>
<dbReference type="Proteomes" id="UP000619260">
    <property type="component" value="Unassembled WGS sequence"/>
</dbReference>
<dbReference type="PANTHER" id="PTHR43806">
    <property type="entry name" value="PEPTIDASE S8"/>
    <property type="match status" value="1"/>
</dbReference>
<keyword evidence="2 6" id="KW-0645">Protease</keyword>
<keyword evidence="10" id="KW-1185">Reference proteome</keyword>
<dbReference type="PROSITE" id="PS51892">
    <property type="entry name" value="SUBTILASE"/>
    <property type="match status" value="1"/>
</dbReference>
<dbReference type="Gene3D" id="3.40.50.200">
    <property type="entry name" value="Peptidase S8/S53 domain"/>
    <property type="match status" value="1"/>
</dbReference>
<keyword evidence="4 6" id="KW-0720">Serine protease</keyword>
<reference evidence="9" key="1">
    <citation type="submission" date="2021-01" db="EMBL/GenBank/DDBJ databases">
        <title>Whole genome shotgun sequence of Virgisporangium aliadipatigenens NBRC 105644.</title>
        <authorList>
            <person name="Komaki H."/>
            <person name="Tamura T."/>
        </authorList>
    </citation>
    <scope>NUCLEOTIDE SEQUENCE</scope>
    <source>
        <strain evidence="9">NBRC 105644</strain>
    </source>
</reference>
<dbReference type="InterPro" id="IPR015500">
    <property type="entry name" value="Peptidase_S8_subtilisin-rel"/>
</dbReference>
<evidence type="ECO:0000256" key="1">
    <source>
        <dbReference type="ARBA" id="ARBA00011073"/>
    </source>
</evidence>
<feature type="active site" description="Charge relay system" evidence="5 6">
    <location>
        <position position="131"/>
    </location>
</feature>
<feature type="domain" description="Peptidase S8/S53" evidence="7">
    <location>
        <begin position="122"/>
        <end position="409"/>
    </location>
</feature>
<evidence type="ECO:0000313" key="10">
    <source>
        <dbReference type="Proteomes" id="UP000619260"/>
    </source>
</evidence>
<evidence type="ECO:0000256" key="3">
    <source>
        <dbReference type="ARBA" id="ARBA00022801"/>
    </source>
</evidence>
<dbReference type="EMBL" id="BOPF01000010">
    <property type="protein sequence ID" value="GIJ46562.1"/>
    <property type="molecule type" value="Genomic_DNA"/>
</dbReference>
<organism evidence="9 10">
    <name type="scientific">Virgisporangium aliadipatigenens</name>
    <dbReference type="NCBI Taxonomy" id="741659"/>
    <lineage>
        <taxon>Bacteria</taxon>
        <taxon>Bacillati</taxon>
        <taxon>Actinomycetota</taxon>
        <taxon>Actinomycetes</taxon>
        <taxon>Micromonosporales</taxon>
        <taxon>Micromonosporaceae</taxon>
        <taxon>Virgisporangium</taxon>
    </lineage>
</organism>
<comment type="caution">
    <text evidence="9">The sequence shown here is derived from an EMBL/GenBank/DDBJ whole genome shotgun (WGS) entry which is preliminary data.</text>
</comment>
<accession>A0A8J3YLF0</accession>
<evidence type="ECO:0000259" key="8">
    <source>
        <dbReference type="Pfam" id="PF26036"/>
    </source>
</evidence>
<dbReference type="InterPro" id="IPR037045">
    <property type="entry name" value="S8pro/Inhibitor_I9_sf"/>
</dbReference>
<dbReference type="AlphaFoldDB" id="A0A8J3YLF0"/>
<dbReference type="SUPFAM" id="SSF52743">
    <property type="entry name" value="Subtilisin-like"/>
    <property type="match status" value="1"/>
</dbReference>
<comment type="similarity">
    <text evidence="1 6">Belongs to the peptidase S8 family.</text>
</comment>
<evidence type="ECO:0008006" key="11">
    <source>
        <dbReference type="Google" id="ProtNLM"/>
    </source>
</evidence>
<dbReference type="InterPro" id="IPR058957">
    <property type="entry name" value="Peptidase_inhib_put_dom"/>
</dbReference>
<dbReference type="InterPro" id="IPR036852">
    <property type="entry name" value="Peptidase_S8/S53_dom_sf"/>
</dbReference>
<feature type="active site" description="Charge relay system" evidence="5 6">
    <location>
        <position position="374"/>
    </location>
</feature>
<protein>
    <recommendedName>
        <fullName evidence="11">Serine protease AprX</fullName>
    </recommendedName>
</protein>
<feature type="active site" description="Charge relay system" evidence="5 6">
    <location>
        <position position="169"/>
    </location>
</feature>
<evidence type="ECO:0000256" key="2">
    <source>
        <dbReference type="ARBA" id="ARBA00022670"/>
    </source>
</evidence>
<dbReference type="GO" id="GO:0004252">
    <property type="term" value="F:serine-type endopeptidase activity"/>
    <property type="evidence" value="ECO:0007669"/>
    <property type="project" value="UniProtKB-UniRule"/>
</dbReference>
<dbReference type="Pfam" id="PF26036">
    <property type="entry name" value="Peptidase_inhib_put"/>
    <property type="match status" value="1"/>
</dbReference>
<evidence type="ECO:0000256" key="4">
    <source>
        <dbReference type="ARBA" id="ARBA00022825"/>
    </source>
</evidence>
<feature type="domain" description="Putative peptidase inhibitor" evidence="8">
    <location>
        <begin position="22"/>
        <end position="80"/>
    </location>
</feature>
<sequence>MLAGATALAPTATASPGVPSAQVIVGYDDAAGARSAVAAAGGTVERELGLVDSLLVSVPSDGLKKLLTAPGVRSVTPDGKVTMTGRTWLADAQNTSISGVTKMTGAQDVWKGRDAKGQPLTGKGVGVAVIDSGIAPATGLSGTGKVVNGPDLSLESQATNLRTLDTFGHGTHMAGIVAGRDPGVVAGQESADPTKFVGMAPDATLLNMKVAATDGAVDVSQVIAAIDWVVVHRNDPGLNIRVINLSFGTDSTQDPRLDPLSHAVEAAWRKGIVVVVAVGNDGAAATRVSMPAANPYVIAVGAADHKGTESKVDDVVADFSTKGNATRHADLVAPGRSIISLRTPNSFLDTMYPTGRLATTVDPSQRYFKGSGTSQATAVVSGAAALLLQQRPTLTPDQVKKLLMLSADPMPQADPVSRGAGQLNIRTAAALPTPLVATAQQKFAASTGLGTLEGARGTAHVVDPDTGTELTGERDIMGEAWNAAAWSASCTAGTAWTTTGQWNGRTWSGSGWATGTWTGTNWTSRTWSSRTWSGATWTGTTWSSRTWSSRTWSGRTWSGGYWSGSHWG</sequence>
<dbReference type="PANTHER" id="PTHR43806:SF65">
    <property type="entry name" value="SERINE PROTEASE APRX"/>
    <property type="match status" value="1"/>
</dbReference>
<keyword evidence="3 6" id="KW-0378">Hydrolase</keyword>
<evidence type="ECO:0000313" key="9">
    <source>
        <dbReference type="EMBL" id="GIJ46562.1"/>
    </source>
</evidence>
<evidence type="ECO:0000256" key="5">
    <source>
        <dbReference type="PIRSR" id="PIRSR615500-1"/>
    </source>
</evidence>
<dbReference type="Pfam" id="PF00082">
    <property type="entry name" value="Peptidase_S8"/>
    <property type="match status" value="1"/>
</dbReference>
<gene>
    <name evidence="9" type="ORF">Val02_34480</name>
</gene>
<dbReference type="PRINTS" id="PR00723">
    <property type="entry name" value="SUBTILISIN"/>
</dbReference>
<evidence type="ECO:0000259" key="7">
    <source>
        <dbReference type="Pfam" id="PF00082"/>
    </source>
</evidence>